<evidence type="ECO:0000313" key="2">
    <source>
        <dbReference type="Proteomes" id="UP000076532"/>
    </source>
</evidence>
<organism evidence="1 2">
    <name type="scientific">Athelia psychrophila</name>
    <dbReference type="NCBI Taxonomy" id="1759441"/>
    <lineage>
        <taxon>Eukaryota</taxon>
        <taxon>Fungi</taxon>
        <taxon>Dikarya</taxon>
        <taxon>Basidiomycota</taxon>
        <taxon>Agaricomycotina</taxon>
        <taxon>Agaricomycetes</taxon>
        <taxon>Agaricomycetidae</taxon>
        <taxon>Atheliales</taxon>
        <taxon>Atheliaceae</taxon>
        <taxon>Athelia</taxon>
    </lineage>
</organism>
<dbReference type="Proteomes" id="UP000076532">
    <property type="component" value="Unassembled WGS sequence"/>
</dbReference>
<protein>
    <submittedName>
        <fullName evidence="1">Uncharacterized protein</fullName>
    </submittedName>
</protein>
<dbReference type="AlphaFoldDB" id="A0A166U0K9"/>
<proteinExistence type="predicted"/>
<accession>A0A166U0K9</accession>
<gene>
    <name evidence="1" type="ORF">FIBSPDRAFT_849690</name>
</gene>
<reference evidence="1 2" key="1">
    <citation type="journal article" date="2016" name="Mol. Biol. Evol.">
        <title>Comparative Genomics of Early-Diverging Mushroom-Forming Fungi Provides Insights into the Origins of Lignocellulose Decay Capabilities.</title>
        <authorList>
            <person name="Nagy L.G."/>
            <person name="Riley R."/>
            <person name="Tritt A."/>
            <person name="Adam C."/>
            <person name="Daum C."/>
            <person name="Floudas D."/>
            <person name="Sun H."/>
            <person name="Yadav J.S."/>
            <person name="Pangilinan J."/>
            <person name="Larsson K.H."/>
            <person name="Matsuura K."/>
            <person name="Barry K."/>
            <person name="Labutti K."/>
            <person name="Kuo R."/>
            <person name="Ohm R.A."/>
            <person name="Bhattacharya S.S."/>
            <person name="Shirouzu T."/>
            <person name="Yoshinaga Y."/>
            <person name="Martin F.M."/>
            <person name="Grigoriev I.V."/>
            <person name="Hibbett D.S."/>
        </authorList>
    </citation>
    <scope>NUCLEOTIDE SEQUENCE [LARGE SCALE GENOMIC DNA]</scope>
    <source>
        <strain evidence="1 2">CBS 109695</strain>
    </source>
</reference>
<sequence>MRRLAGEYRRFLLRLHLPLARLLRCQCRDGLRRPWVANSRRFQANGHIPRWLAPEIRSGCDKYVPSRGLRLQSPSALRQMCVLGLSACC</sequence>
<dbReference type="EMBL" id="KV417490">
    <property type="protein sequence ID" value="KZP31189.1"/>
    <property type="molecule type" value="Genomic_DNA"/>
</dbReference>
<keyword evidence="2" id="KW-1185">Reference proteome</keyword>
<name>A0A166U0K9_9AGAM</name>
<evidence type="ECO:0000313" key="1">
    <source>
        <dbReference type="EMBL" id="KZP31189.1"/>
    </source>
</evidence>